<feature type="region of interest" description="Disordered" evidence="1">
    <location>
        <begin position="1"/>
        <end position="77"/>
    </location>
</feature>
<keyword evidence="3" id="KW-1185">Reference proteome</keyword>
<name>A0A1E7FNU1_9STRA</name>
<proteinExistence type="predicted"/>
<sequence>MTGMSGKSRKKEDPKDLSPFSTYTFDSDINRRDRSKIASDNDDKIKGILTQPDLSKSNAGSTNTFQYPDEEDVPDDEKTVAPGIQYLSKLTEEEKAQKYGKSVRSKRAPNIGFRSSPSASRNESGVAPLAQMYAQLASMGQQKKEEKKHSFKRRSKRAGKEDSSEQQDQEGGEGGGDTWGSFLNELAEAEKHFYVPSPDKKNQSLLNSNSDSEEDDDAEIARISNFS</sequence>
<gene>
    <name evidence="2" type="ORF">FRACYDRAFT_268103</name>
</gene>
<accession>A0A1E7FNU1</accession>
<dbReference type="OrthoDB" id="56347at2759"/>
<evidence type="ECO:0000313" key="2">
    <source>
        <dbReference type="EMBL" id="OEU19832.1"/>
    </source>
</evidence>
<dbReference type="Proteomes" id="UP000095751">
    <property type="component" value="Unassembled WGS sequence"/>
</dbReference>
<feature type="compositionally biased region" description="Polar residues" evidence="1">
    <location>
        <begin position="113"/>
        <end position="123"/>
    </location>
</feature>
<feature type="compositionally biased region" description="Basic and acidic residues" evidence="1">
    <location>
        <begin position="28"/>
        <end position="46"/>
    </location>
</feature>
<feature type="compositionally biased region" description="Basic and acidic residues" evidence="1">
    <location>
        <begin position="188"/>
        <end position="202"/>
    </location>
</feature>
<dbReference type="AlphaFoldDB" id="A0A1E7FNU1"/>
<protein>
    <submittedName>
        <fullName evidence="2">Uncharacterized protein</fullName>
    </submittedName>
</protein>
<dbReference type="EMBL" id="KV784355">
    <property type="protein sequence ID" value="OEU19832.1"/>
    <property type="molecule type" value="Genomic_DNA"/>
</dbReference>
<organism evidence="2 3">
    <name type="scientific">Fragilariopsis cylindrus CCMP1102</name>
    <dbReference type="NCBI Taxonomy" id="635003"/>
    <lineage>
        <taxon>Eukaryota</taxon>
        <taxon>Sar</taxon>
        <taxon>Stramenopiles</taxon>
        <taxon>Ochrophyta</taxon>
        <taxon>Bacillariophyta</taxon>
        <taxon>Bacillariophyceae</taxon>
        <taxon>Bacillariophycidae</taxon>
        <taxon>Bacillariales</taxon>
        <taxon>Bacillariaceae</taxon>
        <taxon>Fragilariopsis</taxon>
    </lineage>
</organism>
<evidence type="ECO:0000256" key="1">
    <source>
        <dbReference type="SAM" id="MobiDB-lite"/>
    </source>
</evidence>
<dbReference type="KEGG" id="fcy:FRACYDRAFT_268103"/>
<evidence type="ECO:0000313" key="3">
    <source>
        <dbReference type="Proteomes" id="UP000095751"/>
    </source>
</evidence>
<reference evidence="2 3" key="1">
    <citation type="submission" date="2016-09" db="EMBL/GenBank/DDBJ databases">
        <title>Extensive genetic diversity and differential bi-allelic expression allows diatom success in the polar Southern Ocean.</title>
        <authorList>
            <consortium name="DOE Joint Genome Institute"/>
            <person name="Mock T."/>
            <person name="Otillar R.P."/>
            <person name="Strauss J."/>
            <person name="Dupont C."/>
            <person name="Frickenhaus S."/>
            <person name="Maumus F."/>
            <person name="Mcmullan M."/>
            <person name="Sanges R."/>
            <person name="Schmutz J."/>
            <person name="Toseland A."/>
            <person name="Valas R."/>
            <person name="Veluchamy A."/>
            <person name="Ward B.J."/>
            <person name="Allen A."/>
            <person name="Barry K."/>
            <person name="Falciatore A."/>
            <person name="Ferrante M."/>
            <person name="Fortunato A.E."/>
            <person name="Gloeckner G."/>
            <person name="Gruber A."/>
            <person name="Hipkin R."/>
            <person name="Janech M."/>
            <person name="Kroth P."/>
            <person name="Leese F."/>
            <person name="Lindquist E."/>
            <person name="Lyon B.R."/>
            <person name="Martin J."/>
            <person name="Mayer C."/>
            <person name="Parker M."/>
            <person name="Quesneville H."/>
            <person name="Raymond J."/>
            <person name="Uhlig C."/>
            <person name="Valentin K.U."/>
            <person name="Worden A.Z."/>
            <person name="Armbrust E.V."/>
            <person name="Bowler C."/>
            <person name="Green B."/>
            <person name="Moulton V."/>
            <person name="Van Oosterhout C."/>
            <person name="Grigoriev I."/>
        </authorList>
    </citation>
    <scope>NUCLEOTIDE SEQUENCE [LARGE SCALE GENOMIC DNA]</scope>
    <source>
        <strain evidence="2 3">CCMP1102</strain>
    </source>
</reference>
<feature type="region of interest" description="Disordered" evidence="1">
    <location>
        <begin position="89"/>
        <end position="227"/>
    </location>
</feature>
<feature type="compositionally biased region" description="Polar residues" evidence="1">
    <location>
        <begin position="52"/>
        <end position="66"/>
    </location>
</feature>
<dbReference type="InParanoid" id="A0A1E7FNU1"/>